<dbReference type="Proteomes" id="UP000054845">
    <property type="component" value="Unassembled WGS sequence"/>
</dbReference>
<keyword evidence="1" id="KW-0175">Coiled coil</keyword>
<keyword evidence="2" id="KW-0472">Membrane</keyword>
<feature type="coiled-coil region" evidence="1">
    <location>
        <begin position="54"/>
        <end position="81"/>
    </location>
</feature>
<accession>A0A0P1BBN2</accession>
<keyword evidence="2" id="KW-0812">Transmembrane</keyword>
<sequence length="190" mass="22520">MDANPHANIPDWNLVDENFAPEDFDRLFSETQKYFGLTEAQALNFVRYHIDREREELRQIRARQEAELLALDQEMAELLRENLRLKFLRARLQLGQCLAHTRRAFSHTQSWMRRSSALRIFIVVWLVILLCYEVFAMLIPAVWLLYSKEEVEWCGNQPFNEVERSAQGTHGIFESESHKSCIDRDICFLQ</sequence>
<name>A0A0P1BBN2_9BASI</name>
<feature type="transmembrane region" description="Helical" evidence="2">
    <location>
        <begin position="120"/>
        <end position="146"/>
    </location>
</feature>
<keyword evidence="4" id="KW-1185">Reference proteome</keyword>
<organism evidence="3 4">
    <name type="scientific">Ceraceosorus bombacis</name>
    <dbReference type="NCBI Taxonomy" id="401625"/>
    <lineage>
        <taxon>Eukaryota</taxon>
        <taxon>Fungi</taxon>
        <taxon>Dikarya</taxon>
        <taxon>Basidiomycota</taxon>
        <taxon>Ustilaginomycotina</taxon>
        <taxon>Exobasidiomycetes</taxon>
        <taxon>Ceraceosorales</taxon>
        <taxon>Ceraceosoraceae</taxon>
        <taxon>Ceraceosorus</taxon>
    </lineage>
</organism>
<evidence type="ECO:0000313" key="4">
    <source>
        <dbReference type="Proteomes" id="UP000054845"/>
    </source>
</evidence>
<proteinExistence type="predicted"/>
<dbReference type="EMBL" id="CCYA01000204">
    <property type="protein sequence ID" value="CEH13127.1"/>
    <property type="molecule type" value="Genomic_DNA"/>
</dbReference>
<keyword evidence="2" id="KW-1133">Transmembrane helix</keyword>
<evidence type="ECO:0000313" key="3">
    <source>
        <dbReference type="EMBL" id="CEH13127.1"/>
    </source>
</evidence>
<evidence type="ECO:0000256" key="1">
    <source>
        <dbReference type="SAM" id="Coils"/>
    </source>
</evidence>
<dbReference type="AlphaFoldDB" id="A0A0P1BBN2"/>
<reference evidence="3 4" key="1">
    <citation type="submission" date="2014-09" db="EMBL/GenBank/DDBJ databases">
        <authorList>
            <person name="Magalhaes I.L.F."/>
            <person name="Oliveira U."/>
            <person name="Santos F.R."/>
            <person name="Vidigal T.H.D.A."/>
            <person name="Brescovit A.D."/>
            <person name="Santos A.J."/>
        </authorList>
    </citation>
    <scope>NUCLEOTIDE SEQUENCE [LARGE SCALE GENOMIC DNA]</scope>
</reference>
<evidence type="ECO:0000256" key="2">
    <source>
        <dbReference type="SAM" id="Phobius"/>
    </source>
</evidence>
<protein>
    <submittedName>
        <fullName evidence="3">Uncharacterized protein</fullName>
    </submittedName>
</protein>